<dbReference type="EMBL" id="LR796964">
    <property type="protein sequence ID" value="CAB4177997.1"/>
    <property type="molecule type" value="Genomic_DNA"/>
</dbReference>
<gene>
    <name evidence="1" type="ORF">UFOVP1004_47</name>
</gene>
<evidence type="ECO:0000313" key="1">
    <source>
        <dbReference type="EMBL" id="CAB4177997.1"/>
    </source>
</evidence>
<protein>
    <submittedName>
        <fullName evidence="1">Uncharacterized protein</fullName>
    </submittedName>
</protein>
<accession>A0A6J5Q618</accession>
<name>A0A6J5Q618_9CAUD</name>
<reference evidence="1" key="1">
    <citation type="submission" date="2020-05" db="EMBL/GenBank/DDBJ databases">
        <authorList>
            <person name="Chiriac C."/>
            <person name="Salcher M."/>
            <person name="Ghai R."/>
            <person name="Kavagutti S V."/>
        </authorList>
    </citation>
    <scope>NUCLEOTIDE SEQUENCE</scope>
</reference>
<proteinExistence type="predicted"/>
<organism evidence="1">
    <name type="scientific">uncultured Caudovirales phage</name>
    <dbReference type="NCBI Taxonomy" id="2100421"/>
    <lineage>
        <taxon>Viruses</taxon>
        <taxon>Duplodnaviria</taxon>
        <taxon>Heunggongvirae</taxon>
        <taxon>Uroviricota</taxon>
        <taxon>Caudoviricetes</taxon>
        <taxon>Peduoviridae</taxon>
        <taxon>Maltschvirus</taxon>
        <taxon>Maltschvirus maltsch</taxon>
    </lineage>
</organism>
<sequence>MSSPHSTSTPPDLSTGILSALASIDEKIERVFRAARLEALPRSTIATALLLTGVTSRTEIAELLGVSRQWLGRGPEFEAFRTAEGYIKVTSAVSRRTKSGDDFLDSDD</sequence>